<proteinExistence type="predicted"/>
<dbReference type="Proteomes" id="UP000029558">
    <property type="component" value="Chromosome"/>
</dbReference>
<evidence type="ECO:0000256" key="1">
    <source>
        <dbReference type="SAM" id="MobiDB-lite"/>
    </source>
</evidence>
<protein>
    <submittedName>
        <fullName evidence="3">Type IV secretion system protein IcmG</fullName>
    </submittedName>
</protein>
<dbReference type="SMR" id="A0AAC8VK49"/>
<feature type="compositionally biased region" description="Basic and acidic residues" evidence="1">
    <location>
        <begin position="1"/>
        <end position="10"/>
    </location>
</feature>
<feature type="region of interest" description="Disordered" evidence="1">
    <location>
        <begin position="1"/>
        <end position="33"/>
    </location>
</feature>
<sequence length="308" mass="35441">MASKEERFDFESDDETQENNDLHDDLEESSDVVEPVKEKPLSIIDKLRPRLRFYLLCLVASIVIIFLIHYNYRMMFPEKKPSKSAKEQGFVFAKNNNQLDSRKKYNIADKKKDKNINNTNEVKYNNVSDNLSDKLPINVNNENIKNNISENNDKFLSKINLILNSINEIKIDNKSSKNNILKLNQSDVDQITDSIKKELSASQNEIDSYIKRDNQINDNNKMIINKLNQVLAEVAKENKNYAYLIAKSNNNFDKLTLRAIITGRAWLVNKTGKTITVKKGDFLNGYGKVMTIDDKGQQVVTSSGYIFK</sequence>
<reference evidence="3 4" key="1">
    <citation type="journal article" date="2014" name="Genome Announc.">
        <title>Comparative Genome Analysis of Two Isolates of the Fish Pathogen Piscirickettsia salmonis from Different Hosts Reveals Major Differences in Virulence-Associated Secretion Systems.</title>
        <authorList>
            <person name="Bohle H."/>
            <person name="Henriquez P."/>
            <person name="Grothusen H."/>
            <person name="Navas E."/>
            <person name="Sandoval A."/>
            <person name="Bustamante F."/>
            <person name="Bustos P."/>
            <person name="Mancilla M."/>
        </authorList>
    </citation>
    <scope>NUCLEOTIDE SEQUENCE [LARGE SCALE GENOMIC DNA]</scope>
    <source>
        <strain evidence="4">B1-32597</strain>
    </source>
</reference>
<name>A0AAC8VK49_PISSA</name>
<gene>
    <name evidence="3" type="primary">icmG</name>
    <name evidence="3" type="ORF">KU39_2685</name>
</gene>
<keyword evidence="2" id="KW-0812">Transmembrane</keyword>
<evidence type="ECO:0000313" key="3">
    <source>
        <dbReference type="EMBL" id="ALB23861.1"/>
    </source>
</evidence>
<dbReference type="EMBL" id="CP012508">
    <property type="protein sequence ID" value="ALB23861.1"/>
    <property type="molecule type" value="Genomic_DNA"/>
</dbReference>
<accession>A0AAC8VK49</accession>
<keyword evidence="2" id="KW-1133">Transmembrane helix</keyword>
<dbReference type="AlphaFoldDB" id="A0AAC8VK49"/>
<dbReference type="RefSeq" id="WP_027242653.1">
    <property type="nucleotide sequence ID" value="NZ_CP012508.1"/>
</dbReference>
<feature type="transmembrane region" description="Helical" evidence="2">
    <location>
        <begin position="53"/>
        <end position="72"/>
    </location>
</feature>
<feature type="compositionally biased region" description="Acidic residues" evidence="1">
    <location>
        <begin position="11"/>
        <end position="31"/>
    </location>
</feature>
<organism evidence="3 4">
    <name type="scientific">Piscirickettsia salmonis</name>
    <dbReference type="NCBI Taxonomy" id="1238"/>
    <lineage>
        <taxon>Bacteria</taxon>
        <taxon>Pseudomonadati</taxon>
        <taxon>Pseudomonadota</taxon>
        <taxon>Gammaproteobacteria</taxon>
        <taxon>Thiotrichales</taxon>
        <taxon>Piscirickettsiaceae</taxon>
        <taxon>Piscirickettsia</taxon>
    </lineage>
</organism>
<evidence type="ECO:0000256" key="2">
    <source>
        <dbReference type="SAM" id="Phobius"/>
    </source>
</evidence>
<keyword evidence="2" id="KW-0472">Membrane</keyword>
<evidence type="ECO:0000313" key="4">
    <source>
        <dbReference type="Proteomes" id="UP000029558"/>
    </source>
</evidence>